<evidence type="ECO:0000313" key="3">
    <source>
        <dbReference type="Proteomes" id="UP001596353"/>
    </source>
</evidence>
<gene>
    <name evidence="2" type="ORF">ACFQFQ_10575</name>
</gene>
<sequence length="191" mass="20981">MISLRTIAWALGTALVALPQTAAACAQLSQDIWMCDRGTPWEAAVWDQYGDGATLLLDNYVLDFTQEWPGHEITDNLATLEEVYTTYAEWVAADAEVPSEVLIADKLTLPDATVLRHLQRDVWEGEPYLQAVMLSQVGAARIMLWLQAPNETSVEQLDAASRDLVALLRDNCADAVSCAEDYAPPQAASKE</sequence>
<protein>
    <submittedName>
        <fullName evidence="2">Uncharacterized protein</fullName>
    </submittedName>
</protein>
<evidence type="ECO:0000256" key="1">
    <source>
        <dbReference type="SAM" id="SignalP"/>
    </source>
</evidence>
<accession>A0ABW2B2A7</accession>
<comment type="caution">
    <text evidence="2">The sequence shown here is derived from an EMBL/GenBank/DDBJ whole genome shotgun (WGS) entry which is preliminary data.</text>
</comment>
<keyword evidence="1" id="KW-0732">Signal</keyword>
<dbReference type="EMBL" id="JBHSWG010000001">
    <property type="protein sequence ID" value="MFC6759835.1"/>
    <property type="molecule type" value="Genomic_DNA"/>
</dbReference>
<feature type="chain" id="PRO_5045418165" evidence="1">
    <location>
        <begin position="23"/>
        <end position="191"/>
    </location>
</feature>
<reference evidence="3" key="1">
    <citation type="journal article" date="2019" name="Int. J. Syst. Evol. Microbiol.">
        <title>The Global Catalogue of Microorganisms (GCM) 10K type strain sequencing project: providing services to taxonomists for standard genome sequencing and annotation.</title>
        <authorList>
            <consortium name="The Broad Institute Genomics Platform"/>
            <consortium name="The Broad Institute Genome Sequencing Center for Infectious Disease"/>
            <person name="Wu L."/>
            <person name="Ma J."/>
        </authorList>
    </citation>
    <scope>NUCLEOTIDE SEQUENCE [LARGE SCALE GENOMIC DNA]</scope>
    <source>
        <strain evidence="3">CCUG 66188</strain>
    </source>
</reference>
<keyword evidence="3" id="KW-1185">Reference proteome</keyword>
<organism evidence="2 3">
    <name type="scientific">Sulfitobacter porphyrae</name>
    <dbReference type="NCBI Taxonomy" id="1246864"/>
    <lineage>
        <taxon>Bacteria</taxon>
        <taxon>Pseudomonadati</taxon>
        <taxon>Pseudomonadota</taxon>
        <taxon>Alphaproteobacteria</taxon>
        <taxon>Rhodobacterales</taxon>
        <taxon>Roseobacteraceae</taxon>
        <taxon>Sulfitobacter</taxon>
    </lineage>
</organism>
<proteinExistence type="predicted"/>
<feature type="signal peptide" evidence="1">
    <location>
        <begin position="1"/>
        <end position="22"/>
    </location>
</feature>
<dbReference type="PROSITE" id="PS51257">
    <property type="entry name" value="PROKAR_LIPOPROTEIN"/>
    <property type="match status" value="1"/>
</dbReference>
<name>A0ABW2B2A7_9RHOB</name>
<evidence type="ECO:0000313" key="2">
    <source>
        <dbReference type="EMBL" id="MFC6759835.1"/>
    </source>
</evidence>
<dbReference type="Proteomes" id="UP001596353">
    <property type="component" value="Unassembled WGS sequence"/>
</dbReference>